<dbReference type="Pfam" id="PF01339">
    <property type="entry name" value="CheB_methylest"/>
    <property type="match status" value="1"/>
</dbReference>
<evidence type="ECO:0000256" key="2">
    <source>
        <dbReference type="ARBA" id="ARBA00022500"/>
    </source>
</evidence>
<dbReference type="EMBL" id="JAVDYB010000001">
    <property type="protein sequence ID" value="MDR7275846.1"/>
    <property type="molecule type" value="Genomic_DNA"/>
</dbReference>
<evidence type="ECO:0000256" key="4">
    <source>
        <dbReference type="ARBA" id="ARBA00048267"/>
    </source>
</evidence>
<dbReference type="PROSITE" id="PS50122">
    <property type="entry name" value="CHEB"/>
    <property type="match status" value="1"/>
</dbReference>
<gene>
    <name evidence="5" type="primary">cheB</name>
    <name evidence="11" type="ORF">J2S41_002624</name>
</gene>
<dbReference type="GO" id="GO:0006935">
    <property type="term" value="P:chemotaxis"/>
    <property type="evidence" value="ECO:0007669"/>
    <property type="project" value="UniProtKB-UniRule"/>
</dbReference>
<dbReference type="SUPFAM" id="SSF52738">
    <property type="entry name" value="Methylesterase CheB, C-terminal domain"/>
    <property type="match status" value="1"/>
</dbReference>
<reference evidence="11" key="1">
    <citation type="submission" date="2023-07" db="EMBL/GenBank/DDBJ databases">
        <title>Sequencing the genomes of 1000 actinobacteria strains.</title>
        <authorList>
            <person name="Klenk H.-P."/>
        </authorList>
    </citation>
    <scope>NUCLEOTIDE SEQUENCE</scope>
    <source>
        <strain evidence="11">DSM 44707</strain>
    </source>
</reference>
<evidence type="ECO:0000256" key="8">
    <source>
        <dbReference type="SAM" id="MobiDB-lite"/>
    </source>
</evidence>
<dbReference type="PROSITE" id="PS50110">
    <property type="entry name" value="RESPONSE_REGULATORY"/>
    <property type="match status" value="1"/>
</dbReference>
<dbReference type="GO" id="GO:0000156">
    <property type="term" value="F:phosphorelay response regulator activity"/>
    <property type="evidence" value="ECO:0007669"/>
    <property type="project" value="InterPro"/>
</dbReference>
<comment type="caution">
    <text evidence="11">The sequence shown here is derived from an EMBL/GenBank/DDBJ whole genome shotgun (WGS) entry which is preliminary data.</text>
</comment>
<comment type="catalytic activity">
    <reaction evidence="4 5">
        <text>[protein]-L-glutamate 5-O-methyl ester + H2O = L-glutamyl-[protein] + methanol + H(+)</text>
        <dbReference type="Rhea" id="RHEA:23236"/>
        <dbReference type="Rhea" id="RHEA-COMP:10208"/>
        <dbReference type="Rhea" id="RHEA-COMP:10311"/>
        <dbReference type="ChEBI" id="CHEBI:15377"/>
        <dbReference type="ChEBI" id="CHEBI:15378"/>
        <dbReference type="ChEBI" id="CHEBI:17790"/>
        <dbReference type="ChEBI" id="CHEBI:29973"/>
        <dbReference type="ChEBI" id="CHEBI:82795"/>
        <dbReference type="EC" id="3.1.1.61"/>
    </reaction>
</comment>
<dbReference type="GO" id="GO:0050568">
    <property type="term" value="F:protein-glutamine glutaminase activity"/>
    <property type="evidence" value="ECO:0007669"/>
    <property type="project" value="UniProtKB-UniRule"/>
</dbReference>
<dbReference type="InterPro" id="IPR001789">
    <property type="entry name" value="Sig_transdc_resp-reg_receiver"/>
</dbReference>
<dbReference type="PANTHER" id="PTHR42872">
    <property type="entry name" value="PROTEIN-GLUTAMATE METHYLESTERASE/PROTEIN-GLUTAMINE GLUTAMINASE"/>
    <property type="match status" value="1"/>
</dbReference>
<evidence type="ECO:0000313" key="12">
    <source>
        <dbReference type="Proteomes" id="UP001183643"/>
    </source>
</evidence>
<evidence type="ECO:0000256" key="3">
    <source>
        <dbReference type="ARBA" id="ARBA00022801"/>
    </source>
</evidence>
<dbReference type="SMART" id="SM00448">
    <property type="entry name" value="REC"/>
    <property type="match status" value="1"/>
</dbReference>
<comment type="catalytic activity">
    <reaction evidence="5">
        <text>L-glutaminyl-[protein] + H2O = L-glutamyl-[protein] + NH4(+)</text>
        <dbReference type="Rhea" id="RHEA:16441"/>
        <dbReference type="Rhea" id="RHEA-COMP:10207"/>
        <dbReference type="Rhea" id="RHEA-COMP:10208"/>
        <dbReference type="ChEBI" id="CHEBI:15377"/>
        <dbReference type="ChEBI" id="CHEBI:28938"/>
        <dbReference type="ChEBI" id="CHEBI:29973"/>
        <dbReference type="ChEBI" id="CHEBI:30011"/>
        <dbReference type="EC" id="3.5.1.44"/>
    </reaction>
</comment>
<comment type="function">
    <text evidence="5">Involved in chemotaxis. Part of a chemotaxis signal transduction system that modulates chemotaxis in response to various stimuli. Catalyzes the demethylation of specific methylglutamate residues introduced into the chemoreceptors (methyl-accepting chemotaxis proteins or MCP) by CheR. Also mediates the irreversible deamidation of specific glutamine residues to glutamic acid.</text>
</comment>
<evidence type="ECO:0000256" key="1">
    <source>
        <dbReference type="ARBA" id="ARBA00022490"/>
    </source>
</evidence>
<comment type="caution">
    <text evidence="5 7">Lacks conserved residue(s) required for the propagation of feature annotation.</text>
</comment>
<feature type="active site" evidence="5 6">
    <location>
        <position position="249"/>
    </location>
</feature>
<feature type="region of interest" description="Disordered" evidence="8">
    <location>
        <begin position="175"/>
        <end position="227"/>
    </location>
</feature>
<dbReference type="RefSeq" id="WP_310367314.1">
    <property type="nucleotide sequence ID" value="NZ_JAVDYB010000001.1"/>
</dbReference>
<keyword evidence="1 5" id="KW-0963">Cytoplasm</keyword>
<organism evidence="11 12">
    <name type="scientific">Catenuloplanes atrovinosus</name>
    <dbReference type="NCBI Taxonomy" id="137266"/>
    <lineage>
        <taxon>Bacteria</taxon>
        <taxon>Bacillati</taxon>
        <taxon>Actinomycetota</taxon>
        <taxon>Actinomycetes</taxon>
        <taxon>Micromonosporales</taxon>
        <taxon>Micromonosporaceae</taxon>
        <taxon>Catenuloplanes</taxon>
    </lineage>
</organism>
<dbReference type="CDD" id="cd17541">
    <property type="entry name" value="REC_CheB-like"/>
    <property type="match status" value="1"/>
</dbReference>
<dbReference type="InterPro" id="IPR035909">
    <property type="entry name" value="CheB_C"/>
</dbReference>
<feature type="domain" description="CheB-type methylesterase" evidence="10">
    <location>
        <begin position="237"/>
        <end position="426"/>
    </location>
</feature>
<protein>
    <recommendedName>
        <fullName evidence="5">Protein-glutamate methylesterase/protein-glutamine glutaminase</fullName>
        <ecNumber evidence="5">3.1.1.61</ecNumber>
        <ecNumber evidence="5">3.5.1.44</ecNumber>
    </recommendedName>
</protein>
<dbReference type="PANTHER" id="PTHR42872:SF6">
    <property type="entry name" value="PROTEIN-GLUTAMATE METHYLESTERASE_PROTEIN-GLUTAMINE GLUTAMINASE"/>
    <property type="match status" value="1"/>
</dbReference>
<dbReference type="Pfam" id="PF00072">
    <property type="entry name" value="Response_reg"/>
    <property type="match status" value="1"/>
</dbReference>
<name>A0AAE4C8T1_9ACTN</name>
<dbReference type="NCBIfam" id="NF001965">
    <property type="entry name" value="PRK00742.1"/>
    <property type="match status" value="1"/>
</dbReference>
<feature type="domain" description="Response regulatory" evidence="9">
    <location>
        <begin position="8"/>
        <end position="125"/>
    </location>
</feature>
<keyword evidence="2 5" id="KW-0145">Chemotaxis</keyword>
<proteinExistence type="inferred from homology"/>
<dbReference type="EC" id="3.1.1.61" evidence="5"/>
<feature type="active site" evidence="5 6">
    <location>
        <position position="371"/>
    </location>
</feature>
<dbReference type="InterPro" id="IPR011006">
    <property type="entry name" value="CheY-like_superfamily"/>
</dbReference>
<feature type="active site" evidence="5 6">
    <location>
        <position position="275"/>
    </location>
</feature>
<accession>A0AAE4C8T1</accession>
<dbReference type="Gene3D" id="3.40.50.2300">
    <property type="match status" value="1"/>
</dbReference>
<evidence type="ECO:0000259" key="10">
    <source>
        <dbReference type="PROSITE" id="PS50122"/>
    </source>
</evidence>
<comment type="domain">
    <text evidence="5">Contains a C-terminal catalytic domain, and an N-terminal region which modulates catalytic activity.</text>
</comment>
<dbReference type="EC" id="3.5.1.44" evidence="5"/>
<dbReference type="HAMAP" id="MF_00099">
    <property type="entry name" value="CheB_chemtxs"/>
    <property type="match status" value="1"/>
</dbReference>
<dbReference type="AlphaFoldDB" id="A0AAE4C8T1"/>
<dbReference type="CDD" id="cd16432">
    <property type="entry name" value="CheB_Rec"/>
    <property type="match status" value="1"/>
</dbReference>
<dbReference type="GO" id="GO:0008984">
    <property type="term" value="F:protein-glutamate methylesterase activity"/>
    <property type="evidence" value="ECO:0007669"/>
    <property type="project" value="UniProtKB-UniRule"/>
</dbReference>
<sequence length="426" mass="44090">MTEGGGIGVLIVDDSAVVRQLLTARLAASPGIEVVGAVADPIFAMAHMNRVWPDVVVLELEMPRMDGLTFLRRIMAVRPTPVIVCSALTARGAETAMEALAAGAVTVIPRPPTGLKEFVETQAADIVAAVRSAAVAGRRVHVPVPSGGVDFDPVAPAGAPPARHTTAPAAFAPAHHAPGRSTAMPASSGTAPPIAPRAPTPVRGARTGSTAHAGADHLTSAKSSLPDLSGNKMNKAVVSAERVVAIGTSTGGTRALEVVLPALPRSTPGVVIVQHMPERFTAAFAQRLDTMCRMRVREAADGDEVLPGHVLVAPGGRHMELVRMGGGYRVRVFDAPPVNRHRPSVDVLFRSVAKAAGNAALGVIMTGMGDDGARGLLEMHRAGAFTVAQDEATCVVHGMPHEAVQLGAVDREAPLESIAEVIHRYG</sequence>
<keyword evidence="3 5" id="KW-0378">Hydrolase</keyword>
<dbReference type="Gene3D" id="3.40.50.180">
    <property type="entry name" value="Methylesterase CheB, C-terminal domain"/>
    <property type="match status" value="1"/>
</dbReference>
<comment type="similarity">
    <text evidence="5">Belongs to the CheB family.</text>
</comment>
<evidence type="ECO:0000256" key="5">
    <source>
        <dbReference type="HAMAP-Rule" id="MF_00099"/>
    </source>
</evidence>
<dbReference type="Proteomes" id="UP001183643">
    <property type="component" value="Unassembled WGS sequence"/>
</dbReference>
<evidence type="ECO:0000313" key="11">
    <source>
        <dbReference type="EMBL" id="MDR7275846.1"/>
    </source>
</evidence>
<evidence type="ECO:0000256" key="6">
    <source>
        <dbReference type="PROSITE-ProRule" id="PRU00050"/>
    </source>
</evidence>
<evidence type="ECO:0000256" key="7">
    <source>
        <dbReference type="PROSITE-ProRule" id="PRU00169"/>
    </source>
</evidence>
<dbReference type="GO" id="GO:0005737">
    <property type="term" value="C:cytoplasm"/>
    <property type="evidence" value="ECO:0007669"/>
    <property type="project" value="UniProtKB-SubCell"/>
</dbReference>
<dbReference type="InterPro" id="IPR008248">
    <property type="entry name" value="CheB-like"/>
</dbReference>
<dbReference type="SUPFAM" id="SSF52172">
    <property type="entry name" value="CheY-like"/>
    <property type="match status" value="1"/>
</dbReference>
<evidence type="ECO:0000259" key="9">
    <source>
        <dbReference type="PROSITE" id="PS50110"/>
    </source>
</evidence>
<dbReference type="InterPro" id="IPR000673">
    <property type="entry name" value="Sig_transdc_resp-reg_Me-estase"/>
</dbReference>
<keyword evidence="12" id="KW-1185">Reference proteome</keyword>
<comment type="subcellular location">
    <subcellularLocation>
        <location evidence="5">Cytoplasm</location>
    </subcellularLocation>
</comment>